<evidence type="ECO:0000313" key="3">
    <source>
        <dbReference type="Proteomes" id="UP000000517"/>
    </source>
</evidence>
<accession>D9S5E9</accession>
<feature type="signal peptide" evidence="1">
    <location>
        <begin position="1"/>
        <end position="18"/>
    </location>
</feature>
<protein>
    <submittedName>
        <fullName evidence="2">Putative lipoprotein</fullName>
    </submittedName>
</protein>
<proteinExistence type="predicted"/>
<dbReference type="HOGENOM" id="CLU_496730_0_0_0"/>
<keyword evidence="1" id="KW-0732">Signal</keyword>
<dbReference type="InterPro" id="IPR013320">
    <property type="entry name" value="ConA-like_dom_sf"/>
</dbReference>
<dbReference type="EMBL" id="CP002158">
    <property type="protein sequence ID" value="ADL25101.1"/>
    <property type="molecule type" value="Genomic_DNA"/>
</dbReference>
<reference evidence="3" key="1">
    <citation type="submission" date="2010-08" db="EMBL/GenBank/DDBJ databases">
        <title>Complete sequence of Fibrobacter succinogenes subsp. succinogenes S85.</title>
        <authorList>
            <person name="Durkin A.S."/>
            <person name="Nelson K.E."/>
            <person name="Morrison M."/>
            <person name="Forsberg C.W."/>
            <person name="Wilson D.B."/>
            <person name="Russell J.B."/>
            <person name="Cann I.K.O."/>
            <person name="Mackie R.I."/>
            <person name="White B.A."/>
        </authorList>
    </citation>
    <scope>NUCLEOTIDE SEQUENCE [LARGE SCALE GENOMIC DNA]</scope>
    <source>
        <strain evidence="3">ATCC 19169 / S85</strain>
    </source>
</reference>
<dbReference type="Pfam" id="PF13385">
    <property type="entry name" value="Laminin_G_3"/>
    <property type="match status" value="1"/>
</dbReference>
<keyword evidence="2" id="KW-0449">Lipoprotein</keyword>
<sequence length="548" mass="59990">MVSMKFCKNILAVSIASAAIFGGCSSDSHIAGNSAETGSPELAGIFLLDNGKPAAFARVHCVPSDFDAASGELPAAYTTETDSTGYYSLDSIPAGTYAVETFHEQSGKRFLVQNVSITEDDSIAVSDTLRAPGSVEIAFNSLIEDGTSVMVTIPGTTILRKVTVLGQKAIIDSLPTDTLGLRIYIENDTLDYGDVFVKSDTTVQTLINYPHIEYTFVAPLALPEGKDTLSSFVSDIPLALRLTAENSDIDTLARLQGRWEVVRISKDGKRSKKLPIVNSVFDEKEAVFWVSVDSLNVSDSLELSFNNALESGYAHDVFPTNRSYSLVYHFDSGTDIKDDAEKGYFDGSLTAAETGTETVENRNADGVLGTSISLDATTSITATNSAKIDSSRKVNLSFDGKQFCFSLWVNLESLKQQTIFEKVDEYALRYDPDQGFVVEFYATDTVSYKQTWASGTKGIEAGKWIFIAFSKHSIPQTNYFINGVKIEAEESRSDWDGNRELADFKIGGFNGKIDELMLGSAFRDDSWTRLTYLNQMPKNSWPKLSAKK</sequence>
<evidence type="ECO:0000313" key="2">
    <source>
        <dbReference type="EMBL" id="ADL25101.1"/>
    </source>
</evidence>
<dbReference type="SUPFAM" id="SSF49452">
    <property type="entry name" value="Starch-binding domain-like"/>
    <property type="match status" value="1"/>
</dbReference>
<dbReference type="KEGG" id="fsc:FSU_2513"/>
<evidence type="ECO:0000256" key="1">
    <source>
        <dbReference type="SAM" id="SignalP"/>
    </source>
</evidence>
<organism evidence="2 3">
    <name type="scientific">Fibrobacter succinogenes (strain ATCC 19169 / S85)</name>
    <dbReference type="NCBI Taxonomy" id="59374"/>
    <lineage>
        <taxon>Bacteria</taxon>
        <taxon>Pseudomonadati</taxon>
        <taxon>Fibrobacterota</taxon>
        <taxon>Fibrobacteria</taxon>
        <taxon>Fibrobacterales</taxon>
        <taxon>Fibrobacteraceae</taxon>
        <taxon>Fibrobacter</taxon>
    </lineage>
</organism>
<dbReference type="GO" id="GO:0030246">
    <property type="term" value="F:carbohydrate binding"/>
    <property type="evidence" value="ECO:0007669"/>
    <property type="project" value="InterPro"/>
</dbReference>
<dbReference type="STRING" id="59374.FSU_2513"/>
<feature type="chain" id="PRO_5003127926" evidence="1">
    <location>
        <begin position="19"/>
        <end position="548"/>
    </location>
</feature>
<dbReference type="InterPro" id="IPR013784">
    <property type="entry name" value="Carb-bd-like_fold"/>
</dbReference>
<gene>
    <name evidence="2" type="ordered locus">FSU_2513</name>
</gene>
<dbReference type="Gene3D" id="2.60.40.1120">
    <property type="entry name" value="Carboxypeptidase-like, regulatory domain"/>
    <property type="match status" value="1"/>
</dbReference>
<name>D9S5E9_FIBSS</name>
<dbReference type="Gene3D" id="2.60.120.200">
    <property type="match status" value="1"/>
</dbReference>
<dbReference type="SUPFAM" id="SSF49899">
    <property type="entry name" value="Concanavalin A-like lectins/glucanases"/>
    <property type="match status" value="1"/>
</dbReference>
<dbReference type="AlphaFoldDB" id="D9S5E9"/>
<dbReference type="PROSITE" id="PS51257">
    <property type="entry name" value="PROKAR_LIPOPROTEIN"/>
    <property type="match status" value="1"/>
</dbReference>
<dbReference type="Proteomes" id="UP000000517">
    <property type="component" value="Chromosome"/>
</dbReference>